<evidence type="ECO:0000313" key="4">
    <source>
        <dbReference type="EMBL" id="GAP40058.1"/>
    </source>
</evidence>
<keyword evidence="2" id="KW-0456">Lyase</keyword>
<dbReference type="Gene3D" id="3.40.225.10">
    <property type="entry name" value="Class II aldolase/adducin N-terminal domain"/>
    <property type="match status" value="1"/>
</dbReference>
<keyword evidence="5" id="KW-1185">Reference proteome</keyword>
<dbReference type="EMBL" id="DF968181">
    <property type="protein sequence ID" value="GAP40058.1"/>
    <property type="molecule type" value="Genomic_DNA"/>
</dbReference>
<dbReference type="OrthoDB" id="9794581at2"/>
<dbReference type="InterPro" id="IPR001303">
    <property type="entry name" value="Aldolase_II/adducin_N"/>
</dbReference>
<dbReference type="AlphaFoldDB" id="A0A0S7BI37"/>
<reference evidence="4" key="1">
    <citation type="journal article" date="2015" name="Genome Announc.">
        <title>Draft Genome Sequence of Anaerolineae Strain TC1, a Novel Isolate from a Methanogenic Wastewater Treatment System.</title>
        <authorList>
            <person name="Matsuura N."/>
            <person name="Tourlousse D.M."/>
            <person name="Sun L."/>
            <person name="Toyonaga M."/>
            <person name="Kuroda K."/>
            <person name="Ohashi A."/>
            <person name="Cruz R."/>
            <person name="Yamaguchi T."/>
            <person name="Sekiguchi Y."/>
        </authorList>
    </citation>
    <scope>NUCLEOTIDE SEQUENCE [LARGE SCALE GENOMIC DNA]</scope>
    <source>
        <strain evidence="4">TC1</strain>
    </source>
</reference>
<dbReference type="InterPro" id="IPR036409">
    <property type="entry name" value="Aldolase_II/adducin_N_sf"/>
</dbReference>
<proteinExistence type="predicted"/>
<dbReference type="SUPFAM" id="SSF53639">
    <property type="entry name" value="AraD/HMP-PK domain-like"/>
    <property type="match status" value="1"/>
</dbReference>
<organism evidence="4">
    <name type="scientific">Flexilinea flocculi</name>
    <dbReference type="NCBI Taxonomy" id="1678840"/>
    <lineage>
        <taxon>Bacteria</taxon>
        <taxon>Bacillati</taxon>
        <taxon>Chloroflexota</taxon>
        <taxon>Anaerolineae</taxon>
        <taxon>Anaerolineales</taxon>
        <taxon>Anaerolineaceae</taxon>
        <taxon>Flexilinea</taxon>
    </lineage>
</organism>
<dbReference type="PATRIC" id="fig|1678840.3.peg.1226"/>
<evidence type="ECO:0000313" key="5">
    <source>
        <dbReference type="Proteomes" id="UP000053370"/>
    </source>
</evidence>
<evidence type="ECO:0000259" key="3">
    <source>
        <dbReference type="SMART" id="SM01007"/>
    </source>
</evidence>
<feature type="domain" description="Class II aldolase/adducin N-terminal" evidence="3">
    <location>
        <begin position="8"/>
        <end position="184"/>
    </location>
</feature>
<name>A0A0S7BI37_9CHLR</name>
<protein>
    <submittedName>
        <fullName evidence="4">L-fucose mutarotase/ribose pyranase, RbsD/FucU family</fullName>
    </submittedName>
</protein>
<dbReference type="NCBIfam" id="NF005302">
    <property type="entry name" value="PRK06833.1"/>
    <property type="match status" value="1"/>
</dbReference>
<dbReference type="PANTHER" id="PTHR22789">
    <property type="entry name" value="FUCULOSE PHOSPHATE ALDOLASE"/>
    <property type="match status" value="1"/>
</dbReference>
<gene>
    <name evidence="4" type="ORF">ATC1_1321</name>
</gene>
<dbReference type="SMART" id="SM01007">
    <property type="entry name" value="Aldolase_II"/>
    <property type="match status" value="1"/>
</dbReference>
<dbReference type="InterPro" id="IPR050197">
    <property type="entry name" value="Aldolase_class_II_sugar_metab"/>
</dbReference>
<dbReference type="RefSeq" id="WP_062279038.1">
    <property type="nucleotide sequence ID" value="NZ_DF968181.1"/>
</dbReference>
<dbReference type="GO" id="GO:0016832">
    <property type="term" value="F:aldehyde-lyase activity"/>
    <property type="evidence" value="ECO:0007669"/>
    <property type="project" value="TreeGrafter"/>
</dbReference>
<dbReference type="PANTHER" id="PTHR22789:SF0">
    <property type="entry name" value="3-OXO-TETRONATE 4-PHOSPHATE DECARBOXYLASE-RELATED"/>
    <property type="match status" value="1"/>
</dbReference>
<dbReference type="GO" id="GO:0046872">
    <property type="term" value="F:metal ion binding"/>
    <property type="evidence" value="ECO:0007669"/>
    <property type="project" value="UniProtKB-KW"/>
</dbReference>
<dbReference type="STRING" id="1678840.ATC1_1321"/>
<dbReference type="Proteomes" id="UP000053370">
    <property type="component" value="Unassembled WGS sequence"/>
</dbReference>
<dbReference type="GO" id="GO:0005829">
    <property type="term" value="C:cytosol"/>
    <property type="evidence" value="ECO:0007669"/>
    <property type="project" value="TreeGrafter"/>
</dbReference>
<sequence>MKLEEERNLIVEYGKKLIASQLTTGSGGNLSIFNRKENLIAIKPSGMDYLLMQPEDVVVLSPDGSIVEGSRQPSSETKFHLALLNRRTDINAVVHTHQVYATTIACMNWELPAVHYLVGFSGNKVPLAKYATYGSQELSDNILEAIGNYNACLMANHGIVTVGASILSAFAVAEEIELVARLYVQCKSMGEPVILSKEEMVVVGEKFKTYGQRR</sequence>
<keyword evidence="1" id="KW-0479">Metal-binding</keyword>
<dbReference type="Pfam" id="PF00596">
    <property type="entry name" value="Aldolase_II"/>
    <property type="match status" value="1"/>
</dbReference>
<evidence type="ECO:0000256" key="1">
    <source>
        <dbReference type="ARBA" id="ARBA00022723"/>
    </source>
</evidence>
<dbReference type="GO" id="GO:0019323">
    <property type="term" value="P:pentose catabolic process"/>
    <property type="evidence" value="ECO:0007669"/>
    <property type="project" value="TreeGrafter"/>
</dbReference>
<accession>A0A0S7BI37</accession>
<evidence type="ECO:0000256" key="2">
    <source>
        <dbReference type="ARBA" id="ARBA00023239"/>
    </source>
</evidence>